<dbReference type="Pfam" id="PF09580">
    <property type="entry name" value="Spore_YhcN_YlaJ"/>
    <property type="match status" value="1"/>
</dbReference>
<name>A0A926N969_9BACL</name>
<dbReference type="PROSITE" id="PS51257">
    <property type="entry name" value="PROKAR_LIPOPROTEIN"/>
    <property type="match status" value="1"/>
</dbReference>
<organism evidence="1 2">
    <name type="scientific">Polycladospora coralii</name>
    <dbReference type="NCBI Taxonomy" id="2771432"/>
    <lineage>
        <taxon>Bacteria</taxon>
        <taxon>Bacillati</taxon>
        <taxon>Bacillota</taxon>
        <taxon>Bacilli</taxon>
        <taxon>Bacillales</taxon>
        <taxon>Thermoactinomycetaceae</taxon>
        <taxon>Polycladospora</taxon>
    </lineage>
</organism>
<dbReference type="AlphaFoldDB" id="A0A926N969"/>
<dbReference type="Proteomes" id="UP000661691">
    <property type="component" value="Unassembled WGS sequence"/>
</dbReference>
<dbReference type="InterPro" id="IPR019076">
    <property type="entry name" value="Spore_lipoprot_YhcN/YlaJ-like"/>
</dbReference>
<proteinExistence type="predicted"/>
<keyword evidence="1" id="KW-0449">Lipoprotein</keyword>
<protein>
    <submittedName>
        <fullName evidence="1">YhcN/YlaJ family sporulation lipoprotein</fullName>
    </submittedName>
</protein>
<evidence type="ECO:0000313" key="2">
    <source>
        <dbReference type="Proteomes" id="UP000661691"/>
    </source>
</evidence>
<dbReference type="RefSeq" id="WP_191138916.1">
    <property type="nucleotide sequence ID" value="NZ_JACXAG020000002.1"/>
</dbReference>
<accession>A0A926N969</accession>
<dbReference type="NCBIfam" id="TIGR02898">
    <property type="entry name" value="spore_YhcN_YlaJ"/>
    <property type="match status" value="1"/>
</dbReference>
<reference evidence="1" key="1">
    <citation type="submission" date="2020-09" db="EMBL/GenBank/DDBJ databases">
        <title>A novel bacterium of genus Hazenella, isolated from South China Sea.</title>
        <authorList>
            <person name="Huang H."/>
            <person name="Mo K."/>
            <person name="Hu Y."/>
        </authorList>
    </citation>
    <scope>NUCLEOTIDE SEQUENCE</scope>
    <source>
        <strain evidence="1">IB182357</strain>
    </source>
</reference>
<dbReference type="GO" id="GO:0030435">
    <property type="term" value="P:sporulation resulting in formation of a cellular spore"/>
    <property type="evidence" value="ECO:0007669"/>
    <property type="project" value="InterPro"/>
</dbReference>
<gene>
    <name evidence="1" type="ORF">IC620_02355</name>
</gene>
<sequence length="187" mass="20997">MGNNQKKMIISVLATTFLLGAVGCAKETTEEARQLDNDKYQQVRFDDYQNKERYGVRKMVETNRPERMGTNDMMARDVYTADRVSTAVKKLPSVQSAQSLVVGNNCYVAIMSKDGSTNVEMTDQMKKEVADKARAADPKIKDVYVSANPEFMAQMRSYANDLRDGSPVDGLMSNLKETIKRTFPEAK</sequence>
<dbReference type="InterPro" id="IPR014247">
    <property type="entry name" value="Spore_lipoprot_YhcN/YlaJ"/>
</dbReference>
<dbReference type="EMBL" id="JACXAH010000002">
    <property type="protein sequence ID" value="MBD1371200.1"/>
    <property type="molecule type" value="Genomic_DNA"/>
</dbReference>
<keyword evidence="2" id="KW-1185">Reference proteome</keyword>
<comment type="caution">
    <text evidence="1">The sequence shown here is derived from an EMBL/GenBank/DDBJ whole genome shotgun (WGS) entry which is preliminary data.</text>
</comment>
<evidence type="ECO:0000313" key="1">
    <source>
        <dbReference type="EMBL" id="MBD1371200.1"/>
    </source>
</evidence>